<sequence length="138" mass="15540">MGFTVLCWWLSFPIEEKWLEGHRVSSSNIKFVDLNVASSMFFAKIFSGSFVSQVSPSCILLGKFRALRTEFDIMRLLNSELTLRSQGVFSSQQVWDGVTCTYKDGAWTPFDLSKLLDLDLGLFPTEISTSSSSNDEES</sequence>
<organism evidence="1 2">
    <name type="scientific">Crotalaria pallida</name>
    <name type="common">Smooth rattlebox</name>
    <name type="synonym">Crotalaria striata</name>
    <dbReference type="NCBI Taxonomy" id="3830"/>
    <lineage>
        <taxon>Eukaryota</taxon>
        <taxon>Viridiplantae</taxon>
        <taxon>Streptophyta</taxon>
        <taxon>Embryophyta</taxon>
        <taxon>Tracheophyta</taxon>
        <taxon>Spermatophyta</taxon>
        <taxon>Magnoliopsida</taxon>
        <taxon>eudicotyledons</taxon>
        <taxon>Gunneridae</taxon>
        <taxon>Pentapetalae</taxon>
        <taxon>rosids</taxon>
        <taxon>fabids</taxon>
        <taxon>Fabales</taxon>
        <taxon>Fabaceae</taxon>
        <taxon>Papilionoideae</taxon>
        <taxon>50 kb inversion clade</taxon>
        <taxon>genistoids sensu lato</taxon>
        <taxon>core genistoids</taxon>
        <taxon>Crotalarieae</taxon>
        <taxon>Crotalaria</taxon>
    </lineage>
</organism>
<gene>
    <name evidence="1" type="ORF">RIF29_24838</name>
</gene>
<protein>
    <submittedName>
        <fullName evidence="1">Uncharacterized protein</fullName>
    </submittedName>
</protein>
<reference evidence="1 2" key="1">
    <citation type="submission" date="2024-01" db="EMBL/GenBank/DDBJ databases">
        <title>The genomes of 5 underutilized Papilionoideae crops provide insights into root nodulation and disease resistanc.</title>
        <authorList>
            <person name="Yuan L."/>
        </authorList>
    </citation>
    <scope>NUCLEOTIDE SEQUENCE [LARGE SCALE GENOMIC DNA]</scope>
    <source>
        <strain evidence="1">ZHUSHIDOU_FW_LH</strain>
        <tissue evidence="1">Leaf</tissue>
    </source>
</reference>
<dbReference type="Proteomes" id="UP001372338">
    <property type="component" value="Unassembled WGS sequence"/>
</dbReference>
<evidence type="ECO:0000313" key="1">
    <source>
        <dbReference type="EMBL" id="KAK7259237.1"/>
    </source>
</evidence>
<comment type="caution">
    <text evidence="1">The sequence shown here is derived from an EMBL/GenBank/DDBJ whole genome shotgun (WGS) entry which is preliminary data.</text>
</comment>
<keyword evidence="2" id="KW-1185">Reference proteome</keyword>
<evidence type="ECO:0000313" key="2">
    <source>
        <dbReference type="Proteomes" id="UP001372338"/>
    </source>
</evidence>
<name>A0AAN9HYS6_CROPI</name>
<accession>A0AAN9HYS6</accession>
<dbReference type="EMBL" id="JAYWIO010000005">
    <property type="protein sequence ID" value="KAK7259237.1"/>
    <property type="molecule type" value="Genomic_DNA"/>
</dbReference>
<proteinExistence type="predicted"/>
<dbReference type="AlphaFoldDB" id="A0AAN9HYS6"/>